<name>A0ACC0ARZ3_CATRO</name>
<dbReference type="EMBL" id="CM044705">
    <property type="protein sequence ID" value="KAI5662236.1"/>
    <property type="molecule type" value="Genomic_DNA"/>
</dbReference>
<organism evidence="1 2">
    <name type="scientific">Catharanthus roseus</name>
    <name type="common">Madagascar periwinkle</name>
    <name type="synonym">Vinca rosea</name>
    <dbReference type="NCBI Taxonomy" id="4058"/>
    <lineage>
        <taxon>Eukaryota</taxon>
        <taxon>Viridiplantae</taxon>
        <taxon>Streptophyta</taxon>
        <taxon>Embryophyta</taxon>
        <taxon>Tracheophyta</taxon>
        <taxon>Spermatophyta</taxon>
        <taxon>Magnoliopsida</taxon>
        <taxon>eudicotyledons</taxon>
        <taxon>Gunneridae</taxon>
        <taxon>Pentapetalae</taxon>
        <taxon>asterids</taxon>
        <taxon>lamiids</taxon>
        <taxon>Gentianales</taxon>
        <taxon>Apocynaceae</taxon>
        <taxon>Rauvolfioideae</taxon>
        <taxon>Vinceae</taxon>
        <taxon>Catharanthinae</taxon>
        <taxon>Catharanthus</taxon>
    </lineage>
</organism>
<evidence type="ECO:0000313" key="1">
    <source>
        <dbReference type="EMBL" id="KAI5662236.1"/>
    </source>
</evidence>
<evidence type="ECO:0000313" key="2">
    <source>
        <dbReference type="Proteomes" id="UP001060085"/>
    </source>
</evidence>
<gene>
    <name evidence="1" type="ORF">M9H77_21559</name>
</gene>
<accession>A0ACC0ARZ3</accession>
<dbReference type="Proteomes" id="UP001060085">
    <property type="component" value="Linkage Group LG05"/>
</dbReference>
<comment type="caution">
    <text evidence="1">The sequence shown here is derived from an EMBL/GenBank/DDBJ whole genome shotgun (WGS) entry which is preliminary data.</text>
</comment>
<sequence length="112" mass="12407">MDSTHPVRVVLFWDPEHARDVYGPYFTGASLELLKVRAINRQRNVIITATLIIVHGTHMPCSSSSKQASNMTLKFISKLISHLIANDPKIPVSKVIQEVQVLLQMGCVGQLG</sequence>
<reference evidence="2" key="1">
    <citation type="journal article" date="2023" name="Nat. Plants">
        <title>Single-cell RNA sequencing provides a high-resolution roadmap for understanding the multicellular compartmentation of specialized metabolism.</title>
        <authorList>
            <person name="Sun S."/>
            <person name="Shen X."/>
            <person name="Li Y."/>
            <person name="Li Y."/>
            <person name="Wang S."/>
            <person name="Li R."/>
            <person name="Zhang H."/>
            <person name="Shen G."/>
            <person name="Guo B."/>
            <person name="Wei J."/>
            <person name="Xu J."/>
            <person name="St-Pierre B."/>
            <person name="Chen S."/>
            <person name="Sun C."/>
        </authorList>
    </citation>
    <scope>NUCLEOTIDE SEQUENCE [LARGE SCALE GENOMIC DNA]</scope>
</reference>
<proteinExistence type="predicted"/>
<keyword evidence="2" id="KW-1185">Reference proteome</keyword>
<protein>
    <submittedName>
        <fullName evidence="1">Uncharacterized protein</fullName>
    </submittedName>
</protein>